<sequence>MMDNCRELSGASPIRFVSGMGLNVICGNPGDKVDVLDEIGIAGARTLAGAEGDLSSMRGGMLSRMRQSCVVAAVYPHD</sequence>
<accession>A0A0P6V734</accession>
<proteinExistence type="predicted"/>
<dbReference type="PATRIC" id="fig|53413.25.peg.1707"/>
<dbReference type="AlphaFoldDB" id="A0A0P6V734"/>
<name>A0A0P6V734_9XANT</name>
<dbReference type="Proteomes" id="UP000054035">
    <property type="component" value="Unassembled WGS sequence"/>
</dbReference>
<reference evidence="1 2" key="1">
    <citation type="submission" date="2014-02" db="EMBL/GenBank/DDBJ databases">
        <title>Genome sequence of Xanthomonas axonopodis DSM 3585 (T).</title>
        <authorList>
            <person name="Midha S."/>
            <person name="Patil P.B."/>
        </authorList>
    </citation>
    <scope>NUCLEOTIDE SEQUENCE [LARGE SCALE GENOMIC DNA]</scope>
    <source>
        <strain evidence="1 2">DSM 3585</strain>
    </source>
</reference>
<protein>
    <submittedName>
        <fullName evidence="1">Uncharacterized protein</fullName>
    </submittedName>
</protein>
<dbReference type="RefSeq" id="WP_054320322.1">
    <property type="nucleotide sequence ID" value="NZ_JFAQ01000187.1"/>
</dbReference>
<gene>
    <name evidence="1" type="ORF">XAXN_16445</name>
</gene>
<evidence type="ECO:0000313" key="1">
    <source>
        <dbReference type="EMBL" id="KPL47980.1"/>
    </source>
</evidence>
<comment type="caution">
    <text evidence="1">The sequence shown here is derived from an EMBL/GenBank/DDBJ whole genome shotgun (WGS) entry which is preliminary data.</text>
</comment>
<dbReference type="EMBL" id="JFAQ01000187">
    <property type="protein sequence ID" value="KPL47980.1"/>
    <property type="molecule type" value="Genomic_DNA"/>
</dbReference>
<evidence type="ECO:0000313" key="2">
    <source>
        <dbReference type="Proteomes" id="UP000054035"/>
    </source>
</evidence>
<organism evidence="1 2">
    <name type="scientific">Xanthomonas axonopodis</name>
    <dbReference type="NCBI Taxonomy" id="53413"/>
    <lineage>
        <taxon>Bacteria</taxon>
        <taxon>Pseudomonadati</taxon>
        <taxon>Pseudomonadota</taxon>
        <taxon>Gammaproteobacteria</taxon>
        <taxon>Lysobacterales</taxon>
        <taxon>Lysobacteraceae</taxon>
        <taxon>Xanthomonas</taxon>
    </lineage>
</organism>